<evidence type="ECO:0000313" key="1">
    <source>
        <dbReference type="EMBL" id="KLO20466.1"/>
    </source>
</evidence>
<dbReference type="Gene3D" id="3.30.420.10">
    <property type="entry name" value="Ribonuclease H-like superfamily/Ribonuclease H"/>
    <property type="match status" value="1"/>
</dbReference>
<keyword evidence="2" id="KW-1185">Reference proteome</keyword>
<dbReference type="InterPro" id="IPR036397">
    <property type="entry name" value="RNaseH_sf"/>
</dbReference>
<name>A0A0H2STM3_9AGAM</name>
<dbReference type="SUPFAM" id="SSF53098">
    <property type="entry name" value="Ribonuclease H-like"/>
    <property type="match status" value="1"/>
</dbReference>
<dbReference type="CDD" id="cd06222">
    <property type="entry name" value="RNase_H_like"/>
    <property type="match status" value="1"/>
</dbReference>
<proteinExistence type="predicted"/>
<dbReference type="AlphaFoldDB" id="A0A0H2STM3"/>
<dbReference type="Proteomes" id="UP000053477">
    <property type="component" value="Unassembled WGS sequence"/>
</dbReference>
<accession>A0A0H2STM3</accession>
<dbReference type="STRING" id="27342.A0A0H2STM3"/>
<dbReference type="OrthoDB" id="3249498at2759"/>
<dbReference type="GO" id="GO:0003676">
    <property type="term" value="F:nucleic acid binding"/>
    <property type="evidence" value="ECO:0007669"/>
    <property type="project" value="InterPro"/>
</dbReference>
<dbReference type="InParanoid" id="A0A0H2STM3"/>
<gene>
    <name evidence="1" type="ORF">SCHPADRAFT_863196</name>
</gene>
<reference evidence="1 2" key="1">
    <citation type="submission" date="2015-04" db="EMBL/GenBank/DDBJ databases">
        <title>Complete genome sequence of Schizopora paradoxa KUC8140, a cosmopolitan wood degrader in East Asia.</title>
        <authorList>
            <consortium name="DOE Joint Genome Institute"/>
            <person name="Min B."/>
            <person name="Park H."/>
            <person name="Jang Y."/>
            <person name="Kim J.-J."/>
            <person name="Kim K.H."/>
            <person name="Pangilinan J."/>
            <person name="Lipzen A."/>
            <person name="Riley R."/>
            <person name="Grigoriev I.V."/>
            <person name="Spatafora J.W."/>
            <person name="Choi I.-G."/>
        </authorList>
    </citation>
    <scope>NUCLEOTIDE SEQUENCE [LARGE SCALE GENOMIC DNA]</scope>
    <source>
        <strain evidence="1 2">KUC8140</strain>
    </source>
</reference>
<sequence length="276" mass="31221">MARRNRRGRRDKVDCSYCNSSLVCTFSLSSQTHEMVIRASPNNAPPSSGIQKRPTMTIYADASLEGFGFWSPQVKRGYHGDLPRSPLLDDINFMEFYAVASAISWASKRLDPGDYLLVFTDSKNTVDKFDGGRMEWEYYGLKAEVDTLVDDADIRISVKHIPRNQNRIADRLSRPNPSLEYIHNLEPDLEIHRYNVSKRLKRSAGHSYSQTCHNPPPPPLPCPCTFPYSYPCPCPTHRWIPEAMGHGLPATGGTFEGVEAVWWTQICAGMGYDRFA</sequence>
<dbReference type="InterPro" id="IPR012337">
    <property type="entry name" value="RNaseH-like_sf"/>
</dbReference>
<organism evidence="1 2">
    <name type="scientific">Schizopora paradoxa</name>
    <dbReference type="NCBI Taxonomy" id="27342"/>
    <lineage>
        <taxon>Eukaryota</taxon>
        <taxon>Fungi</taxon>
        <taxon>Dikarya</taxon>
        <taxon>Basidiomycota</taxon>
        <taxon>Agaricomycotina</taxon>
        <taxon>Agaricomycetes</taxon>
        <taxon>Hymenochaetales</taxon>
        <taxon>Schizoporaceae</taxon>
        <taxon>Schizopora</taxon>
    </lineage>
</organism>
<protein>
    <submittedName>
        <fullName evidence="1">Uncharacterized protein</fullName>
    </submittedName>
</protein>
<dbReference type="InterPro" id="IPR044730">
    <property type="entry name" value="RNase_H-like_dom_plant"/>
</dbReference>
<evidence type="ECO:0000313" key="2">
    <source>
        <dbReference type="Proteomes" id="UP000053477"/>
    </source>
</evidence>
<dbReference type="EMBL" id="KQ085882">
    <property type="protein sequence ID" value="KLO20466.1"/>
    <property type="molecule type" value="Genomic_DNA"/>
</dbReference>